<protein>
    <submittedName>
        <fullName evidence="2">Uncharacterized protein</fullName>
    </submittedName>
</protein>
<feature type="compositionally biased region" description="Basic and acidic residues" evidence="1">
    <location>
        <begin position="10"/>
        <end position="30"/>
    </location>
</feature>
<keyword evidence="3" id="KW-1185">Reference proteome</keyword>
<name>A0ABV3D0B9_STREX</name>
<proteinExistence type="predicted"/>
<accession>A0ABV3D0B9</accession>
<evidence type="ECO:0000313" key="2">
    <source>
        <dbReference type="EMBL" id="MEU7295158.1"/>
    </source>
</evidence>
<sequence length="202" mass="22596">MANRPKKNKSARDKKIARQRSLSDARKREEYPLYHLQPPFEPYQEWFNVPKQAADTIEHPARHDNALDEGAKDLLDTLVKLGPRYNGMVPMAAILLDRQMLSGTVAIAVTGRPGYVRDIPVAALAAEVSDPETLARWREEYPDAGLPEETSLMTDDAAAWHIHSLHINGLMVMDDDGIMNLVAGDPRRGKWVLNGHLTEPGE</sequence>
<evidence type="ECO:0000256" key="1">
    <source>
        <dbReference type="SAM" id="MobiDB-lite"/>
    </source>
</evidence>
<dbReference type="EMBL" id="JBEZAM010000023">
    <property type="protein sequence ID" value="MEU7295158.1"/>
    <property type="molecule type" value="Genomic_DNA"/>
</dbReference>
<comment type="caution">
    <text evidence="2">The sequence shown here is derived from an EMBL/GenBank/DDBJ whole genome shotgun (WGS) entry which is preliminary data.</text>
</comment>
<feature type="region of interest" description="Disordered" evidence="1">
    <location>
        <begin position="1"/>
        <end position="30"/>
    </location>
</feature>
<evidence type="ECO:0000313" key="3">
    <source>
        <dbReference type="Proteomes" id="UP001551210"/>
    </source>
</evidence>
<dbReference type="RefSeq" id="WP_359209195.1">
    <property type="nucleotide sequence ID" value="NZ_JBEZAM010000023.1"/>
</dbReference>
<dbReference type="Proteomes" id="UP001551210">
    <property type="component" value="Unassembled WGS sequence"/>
</dbReference>
<gene>
    <name evidence="2" type="ORF">AB0A76_18365</name>
</gene>
<organism evidence="2 3">
    <name type="scientific">Streptomyces exfoliatus</name>
    <name type="common">Streptomyces hydrogenans</name>
    <dbReference type="NCBI Taxonomy" id="1905"/>
    <lineage>
        <taxon>Bacteria</taxon>
        <taxon>Bacillati</taxon>
        <taxon>Actinomycetota</taxon>
        <taxon>Actinomycetes</taxon>
        <taxon>Kitasatosporales</taxon>
        <taxon>Streptomycetaceae</taxon>
        <taxon>Streptomyces</taxon>
    </lineage>
</organism>
<reference evidence="2 3" key="1">
    <citation type="submission" date="2024-06" db="EMBL/GenBank/DDBJ databases">
        <title>The Natural Products Discovery Center: Release of the First 8490 Sequenced Strains for Exploring Actinobacteria Biosynthetic Diversity.</title>
        <authorList>
            <person name="Kalkreuter E."/>
            <person name="Kautsar S.A."/>
            <person name="Yang D."/>
            <person name="Bader C.D."/>
            <person name="Teijaro C.N."/>
            <person name="Fluegel L."/>
            <person name="Davis C.M."/>
            <person name="Simpson J.R."/>
            <person name="Lauterbach L."/>
            <person name="Steele A.D."/>
            <person name="Gui C."/>
            <person name="Meng S."/>
            <person name="Li G."/>
            <person name="Viehrig K."/>
            <person name="Ye F."/>
            <person name="Su P."/>
            <person name="Kiefer A.F."/>
            <person name="Nichols A."/>
            <person name="Cepeda A.J."/>
            <person name="Yan W."/>
            <person name="Fan B."/>
            <person name="Jiang Y."/>
            <person name="Adhikari A."/>
            <person name="Zheng C.-J."/>
            <person name="Schuster L."/>
            <person name="Cowan T.M."/>
            <person name="Smanski M.J."/>
            <person name="Chevrette M.G."/>
            <person name="De Carvalho L.P.S."/>
            <person name="Shen B."/>
        </authorList>
    </citation>
    <scope>NUCLEOTIDE SEQUENCE [LARGE SCALE GENOMIC DNA]</scope>
    <source>
        <strain evidence="2 3">NPDC045705</strain>
    </source>
</reference>